<dbReference type="AlphaFoldDB" id="A0A2N3I0W9"/>
<dbReference type="OrthoDB" id="1122028at2"/>
<dbReference type="PROSITE" id="PS50925">
    <property type="entry name" value="BLUF"/>
    <property type="match status" value="1"/>
</dbReference>
<evidence type="ECO:0000259" key="1">
    <source>
        <dbReference type="PROSITE" id="PS50925"/>
    </source>
</evidence>
<comment type="caution">
    <text evidence="2">The sequence shown here is derived from an EMBL/GenBank/DDBJ whole genome shotgun (WGS) entry which is preliminary data.</text>
</comment>
<dbReference type="GO" id="GO:0071949">
    <property type="term" value="F:FAD binding"/>
    <property type="evidence" value="ECO:0007669"/>
    <property type="project" value="InterPro"/>
</dbReference>
<dbReference type="Gene3D" id="3.30.70.100">
    <property type="match status" value="1"/>
</dbReference>
<reference evidence="2 3" key="1">
    <citation type="journal article" date="2017" name="Front. Microbiol.">
        <title>Labilibaculum manganireducens gen. nov., sp. nov. and Labilibaculum filiforme sp. nov., Novel Bacteroidetes Isolated from Subsurface Sediments of the Baltic Sea.</title>
        <authorList>
            <person name="Vandieken V."/>
            <person name="Marshall I.P."/>
            <person name="Niemann H."/>
            <person name="Engelen B."/>
            <person name="Cypionka H."/>
        </authorList>
    </citation>
    <scope>NUCLEOTIDE SEQUENCE [LARGE SCALE GENOMIC DNA]</scope>
    <source>
        <strain evidence="2 3">59.16B</strain>
    </source>
</reference>
<dbReference type="Pfam" id="PF04940">
    <property type="entry name" value="BLUF"/>
    <property type="match status" value="1"/>
</dbReference>
<dbReference type="RefSeq" id="WP_101260892.1">
    <property type="nucleotide sequence ID" value="NZ_MVDD01000004.1"/>
</dbReference>
<name>A0A2N3I0W9_9BACT</name>
<protein>
    <recommendedName>
        <fullName evidence="1">BLUF domain-containing protein</fullName>
    </recommendedName>
</protein>
<evidence type="ECO:0000313" key="2">
    <source>
        <dbReference type="EMBL" id="PKQ63944.1"/>
    </source>
</evidence>
<proteinExistence type="predicted"/>
<evidence type="ECO:0000313" key="3">
    <source>
        <dbReference type="Proteomes" id="UP000233535"/>
    </source>
</evidence>
<dbReference type="InterPro" id="IPR007024">
    <property type="entry name" value="BLUF_domain"/>
</dbReference>
<keyword evidence="3" id="KW-1185">Reference proteome</keyword>
<accession>A0A2N3I0W9</accession>
<dbReference type="SMART" id="SM01034">
    <property type="entry name" value="BLUF"/>
    <property type="match status" value="1"/>
</dbReference>
<organism evidence="2 3">
    <name type="scientific">Labilibaculum filiforme</name>
    <dbReference type="NCBI Taxonomy" id="1940526"/>
    <lineage>
        <taxon>Bacteria</taxon>
        <taxon>Pseudomonadati</taxon>
        <taxon>Bacteroidota</taxon>
        <taxon>Bacteroidia</taxon>
        <taxon>Marinilabiliales</taxon>
        <taxon>Marinifilaceae</taxon>
        <taxon>Labilibaculum</taxon>
    </lineage>
</organism>
<dbReference type="InterPro" id="IPR036046">
    <property type="entry name" value="Acylphosphatase-like_dom_sf"/>
</dbReference>
<sequence length="141" mass="16423">MSKLIHIVYISISHRDLSEKELSDFLREIRAKNKKLNITGLLLYKDGSFIQVIEGEEETLQTLFKQVKNDSRHTNIIELLTEPITERSFPDWSMGFRVVETKDLEKIRGFSALMNEEHDSEVLPGIADQVLMLLNSFRHYT</sequence>
<feature type="domain" description="BLUF" evidence="1">
    <location>
        <begin position="4"/>
        <end position="95"/>
    </location>
</feature>
<dbReference type="EMBL" id="MVDD01000004">
    <property type="protein sequence ID" value="PKQ63944.1"/>
    <property type="molecule type" value="Genomic_DNA"/>
</dbReference>
<gene>
    <name evidence="2" type="ORF">BZG02_07995</name>
</gene>
<dbReference type="SUPFAM" id="SSF54975">
    <property type="entry name" value="Acylphosphatase/BLUF domain-like"/>
    <property type="match status" value="1"/>
</dbReference>
<dbReference type="GO" id="GO:0009882">
    <property type="term" value="F:blue light photoreceptor activity"/>
    <property type="evidence" value="ECO:0007669"/>
    <property type="project" value="InterPro"/>
</dbReference>
<dbReference type="Proteomes" id="UP000233535">
    <property type="component" value="Unassembled WGS sequence"/>
</dbReference>